<evidence type="ECO:0000259" key="5">
    <source>
        <dbReference type="Pfam" id="PF14833"/>
    </source>
</evidence>
<feature type="domain" description="3-hydroxyisobutyrate dehydrogenase-like NAD-binding" evidence="5">
    <location>
        <begin position="169"/>
        <end position="287"/>
    </location>
</feature>
<gene>
    <name evidence="6" type="ORF">SLA_6496</name>
</gene>
<reference evidence="6 7" key="1">
    <citation type="journal article" date="2016" name="Genome Announc.">
        <title>Complete Genome Sequence of Thiostrepton-Producing Streptomyces laurentii ATCC 31255.</title>
        <authorList>
            <person name="Doi K."/>
            <person name="Fujino Y."/>
            <person name="Nagayoshi Y."/>
            <person name="Ohshima T."/>
            <person name="Ogata S."/>
        </authorList>
    </citation>
    <scope>NUCLEOTIDE SEQUENCE [LARGE SCALE GENOMIC DNA]</scope>
    <source>
        <strain evidence="6 7">ATCC 31255</strain>
    </source>
</reference>
<dbReference type="CDD" id="cd08899">
    <property type="entry name" value="SRPBCC_CalC_Aha1-like_6"/>
    <property type="match status" value="1"/>
</dbReference>
<protein>
    <submittedName>
        <fullName evidence="6">Dehydrogenase</fullName>
    </submittedName>
</protein>
<evidence type="ECO:0000313" key="7">
    <source>
        <dbReference type="Proteomes" id="UP000217676"/>
    </source>
</evidence>
<evidence type="ECO:0000256" key="1">
    <source>
        <dbReference type="ARBA" id="ARBA00006817"/>
    </source>
</evidence>
<dbReference type="InterPro" id="IPR029154">
    <property type="entry name" value="HIBADH-like_NADP-bd"/>
</dbReference>
<dbReference type="PANTHER" id="PTHR43580">
    <property type="entry name" value="OXIDOREDUCTASE GLYR1-RELATED"/>
    <property type="match status" value="1"/>
</dbReference>
<dbReference type="GO" id="GO:0051287">
    <property type="term" value="F:NAD binding"/>
    <property type="evidence" value="ECO:0007669"/>
    <property type="project" value="InterPro"/>
</dbReference>
<dbReference type="InterPro" id="IPR008927">
    <property type="entry name" value="6-PGluconate_DH-like_C_sf"/>
</dbReference>
<dbReference type="Pfam" id="PF03446">
    <property type="entry name" value="NAD_binding_2"/>
    <property type="match status" value="1"/>
</dbReference>
<dbReference type="SUPFAM" id="SSF48179">
    <property type="entry name" value="6-phosphogluconate dehydrogenase C-terminal domain-like"/>
    <property type="match status" value="1"/>
</dbReference>
<organism evidence="6 7">
    <name type="scientific">Streptomyces laurentii</name>
    <dbReference type="NCBI Taxonomy" id="39478"/>
    <lineage>
        <taxon>Bacteria</taxon>
        <taxon>Bacillati</taxon>
        <taxon>Actinomycetota</taxon>
        <taxon>Actinomycetes</taxon>
        <taxon>Kitasatosporales</taxon>
        <taxon>Streptomycetaceae</taxon>
        <taxon>Streptomyces</taxon>
    </lineage>
</organism>
<dbReference type="AlphaFoldDB" id="A0A160P8V7"/>
<feature type="domain" description="6-phosphogluconate dehydrogenase NADP-binding" evidence="3">
    <location>
        <begin position="7"/>
        <end position="163"/>
    </location>
</feature>
<name>A0A160P8V7_STRLU</name>
<dbReference type="SUPFAM" id="SSF55961">
    <property type="entry name" value="Bet v1-like"/>
    <property type="match status" value="1"/>
</dbReference>
<dbReference type="Gene3D" id="1.10.1040.10">
    <property type="entry name" value="N-(1-d-carboxylethyl)-l-norvaline Dehydrogenase, domain 2"/>
    <property type="match status" value="1"/>
</dbReference>
<dbReference type="KEGG" id="slau:SLA_6496"/>
<dbReference type="InterPro" id="IPR023393">
    <property type="entry name" value="START-like_dom_sf"/>
</dbReference>
<feature type="domain" description="Activator of Hsp90 ATPase homologue 1/2-like C-terminal" evidence="4">
    <location>
        <begin position="327"/>
        <end position="441"/>
    </location>
</feature>
<dbReference type="EMBL" id="AP017424">
    <property type="protein sequence ID" value="BAU87363.1"/>
    <property type="molecule type" value="Genomic_DNA"/>
</dbReference>
<evidence type="ECO:0000313" key="6">
    <source>
        <dbReference type="EMBL" id="BAU87363.1"/>
    </source>
</evidence>
<proteinExistence type="inferred from homology"/>
<dbReference type="InterPro" id="IPR006115">
    <property type="entry name" value="6PGDH_NADP-bd"/>
</dbReference>
<dbReference type="InterPro" id="IPR013328">
    <property type="entry name" value="6PGD_dom2"/>
</dbReference>
<dbReference type="InterPro" id="IPR051265">
    <property type="entry name" value="HIBADH-related_NP60_sf"/>
</dbReference>
<dbReference type="InterPro" id="IPR036291">
    <property type="entry name" value="NAD(P)-bd_dom_sf"/>
</dbReference>
<keyword evidence="2" id="KW-0732">Signal</keyword>
<accession>A0A160P8V7</accession>
<dbReference type="GO" id="GO:0050661">
    <property type="term" value="F:NADP binding"/>
    <property type="evidence" value="ECO:0007669"/>
    <property type="project" value="InterPro"/>
</dbReference>
<evidence type="ECO:0000256" key="2">
    <source>
        <dbReference type="SAM" id="SignalP"/>
    </source>
</evidence>
<dbReference type="Pfam" id="PF08327">
    <property type="entry name" value="AHSA1"/>
    <property type="match status" value="1"/>
</dbReference>
<keyword evidence="7" id="KW-1185">Reference proteome</keyword>
<dbReference type="InterPro" id="IPR013538">
    <property type="entry name" value="ASHA1/2-like_C"/>
</dbReference>
<feature type="chain" id="PRO_5039410752" evidence="2">
    <location>
        <begin position="22"/>
        <end position="502"/>
    </location>
</feature>
<sequence>MPARQLTVAVLGTGIMGAAMARNLARAGHTVTAWNRTRERAEPLAKDGARIAGTPAEAVADADVVLTMVYDGPAALDAMRQAAPALRPGTVWVQSTTAGIDAIAELAAFAHAHDLVFYDAPVLGTKAPAEAGRLTVLAAGPEAGRETAGPVFDAVGARTVWTGEDGAAGSATRLKLVANSWVLAVTGAAGEVLNLAHALGVDPDSFFATIDGGPLDTGYLRAKTTLVREDRLSPASFAVTTAAKDARLIVEAGRRHGVRLDIAEAGAARFGRAVAQGHGDEDMAAAYFAGYDADAELGRVHREVGTREVPDGTADTVLLRRTYETGAADLWDALTSPGRLGRWFLPVSGELAPGGHYRLEGNAAGEILECVAPERLRLSWLFGPDPGLSEVTVRLTPAGPARTVLELDHVAVASPEFRERYGPGAAGVGWDMALHALARHVAGATLGRAEATAWEASAEGRAFLTHAGEAWGAAYAAAGADPRTVESTTAATVAFYTGAPAQ</sequence>
<dbReference type="Pfam" id="PF14833">
    <property type="entry name" value="NAD_binding_11"/>
    <property type="match status" value="1"/>
</dbReference>
<dbReference type="Gene3D" id="3.30.530.20">
    <property type="match status" value="1"/>
</dbReference>
<dbReference type="PANTHER" id="PTHR43580:SF2">
    <property type="entry name" value="CYTOKINE-LIKE NUCLEAR FACTOR N-PAC"/>
    <property type="match status" value="1"/>
</dbReference>
<dbReference type="Proteomes" id="UP000217676">
    <property type="component" value="Chromosome"/>
</dbReference>
<evidence type="ECO:0000259" key="4">
    <source>
        <dbReference type="Pfam" id="PF08327"/>
    </source>
</evidence>
<comment type="similarity">
    <text evidence="1">Belongs to the AHA1 family.</text>
</comment>
<feature type="signal peptide" evidence="2">
    <location>
        <begin position="1"/>
        <end position="21"/>
    </location>
</feature>
<dbReference type="SUPFAM" id="SSF51735">
    <property type="entry name" value="NAD(P)-binding Rossmann-fold domains"/>
    <property type="match status" value="1"/>
</dbReference>
<dbReference type="Gene3D" id="3.40.50.720">
    <property type="entry name" value="NAD(P)-binding Rossmann-like Domain"/>
    <property type="match status" value="1"/>
</dbReference>
<evidence type="ECO:0000259" key="3">
    <source>
        <dbReference type="Pfam" id="PF03446"/>
    </source>
</evidence>